<accession>A0A540WYE7</accession>
<dbReference type="InterPro" id="IPR015947">
    <property type="entry name" value="PUA-like_sf"/>
</dbReference>
<dbReference type="EC" id="5.4.99.25" evidence="5"/>
<dbReference type="PANTHER" id="PTHR13767:SF2">
    <property type="entry name" value="PSEUDOURIDYLATE SYNTHASE TRUB1"/>
    <property type="match status" value="1"/>
</dbReference>
<dbReference type="GO" id="GO:0031119">
    <property type="term" value="P:tRNA pseudouridine synthesis"/>
    <property type="evidence" value="ECO:0007669"/>
    <property type="project" value="UniProtKB-UniRule"/>
</dbReference>
<dbReference type="GO" id="GO:1990481">
    <property type="term" value="P:mRNA pseudouridine synthesis"/>
    <property type="evidence" value="ECO:0007669"/>
    <property type="project" value="TreeGrafter"/>
</dbReference>
<dbReference type="InterPro" id="IPR002501">
    <property type="entry name" value="PsdUridine_synth_N"/>
</dbReference>
<dbReference type="NCBIfam" id="TIGR00431">
    <property type="entry name" value="TruB"/>
    <property type="match status" value="1"/>
</dbReference>
<keyword evidence="9" id="KW-1185">Reference proteome</keyword>
<evidence type="ECO:0000313" key="8">
    <source>
        <dbReference type="EMBL" id="TQF14025.1"/>
    </source>
</evidence>
<proteinExistence type="inferred from homology"/>
<dbReference type="AlphaFoldDB" id="A0A540WYE7"/>
<evidence type="ECO:0000259" key="6">
    <source>
        <dbReference type="Pfam" id="PF01509"/>
    </source>
</evidence>
<dbReference type="GO" id="GO:0003723">
    <property type="term" value="F:RNA binding"/>
    <property type="evidence" value="ECO:0007669"/>
    <property type="project" value="InterPro"/>
</dbReference>
<keyword evidence="4 5" id="KW-0413">Isomerase</keyword>
<dbReference type="HAMAP" id="MF_01080">
    <property type="entry name" value="TruB_bact"/>
    <property type="match status" value="1"/>
</dbReference>
<evidence type="ECO:0000256" key="2">
    <source>
        <dbReference type="ARBA" id="ARBA00005642"/>
    </source>
</evidence>
<dbReference type="Gene3D" id="3.30.2350.10">
    <property type="entry name" value="Pseudouridine synthase"/>
    <property type="match status" value="1"/>
</dbReference>
<name>A0A540WYE7_9BACT</name>
<dbReference type="FunFam" id="3.30.2350.10:FF:000011">
    <property type="entry name" value="tRNA pseudouridine synthase B"/>
    <property type="match status" value="1"/>
</dbReference>
<organism evidence="8 9">
    <name type="scientific">Myxococcus llanfairpwllgwyngyllgogerychwyrndrobwllllantysiliogogogochensis</name>
    <dbReference type="NCBI Taxonomy" id="2590453"/>
    <lineage>
        <taxon>Bacteria</taxon>
        <taxon>Pseudomonadati</taxon>
        <taxon>Myxococcota</taxon>
        <taxon>Myxococcia</taxon>
        <taxon>Myxococcales</taxon>
        <taxon>Cystobacterineae</taxon>
        <taxon>Myxococcaceae</taxon>
        <taxon>Myxococcus</taxon>
    </lineage>
</organism>
<evidence type="ECO:0000256" key="3">
    <source>
        <dbReference type="ARBA" id="ARBA00022694"/>
    </source>
</evidence>
<comment type="similarity">
    <text evidence="2 5">Belongs to the pseudouridine synthase TruB family. Type 1 subfamily.</text>
</comment>
<dbReference type="InterPro" id="IPR020103">
    <property type="entry name" value="PsdUridine_synth_cat_dom_sf"/>
</dbReference>
<evidence type="ECO:0000256" key="4">
    <source>
        <dbReference type="ARBA" id="ARBA00023235"/>
    </source>
</evidence>
<dbReference type="CDD" id="cd02573">
    <property type="entry name" value="PseudoU_synth_EcTruB"/>
    <property type="match status" value="1"/>
</dbReference>
<protein>
    <recommendedName>
        <fullName evidence="5">tRNA pseudouridine synthase B</fullName>
        <ecNumber evidence="5">5.4.99.25</ecNumber>
    </recommendedName>
    <alternativeName>
        <fullName evidence="5">tRNA pseudouridine(55) synthase</fullName>
        <shortName evidence="5">Psi55 synthase</shortName>
    </alternativeName>
    <alternativeName>
        <fullName evidence="5">tRNA pseudouridylate synthase</fullName>
    </alternativeName>
    <alternativeName>
        <fullName evidence="5">tRNA-uridine isomerase</fullName>
    </alternativeName>
</protein>
<dbReference type="EMBL" id="VIFM01000080">
    <property type="protein sequence ID" value="TQF14025.1"/>
    <property type="molecule type" value="Genomic_DNA"/>
</dbReference>
<feature type="domain" description="tRNA pseudouridylate synthase B C-terminal" evidence="7">
    <location>
        <begin position="172"/>
        <end position="230"/>
    </location>
</feature>
<evidence type="ECO:0000259" key="7">
    <source>
        <dbReference type="Pfam" id="PF16198"/>
    </source>
</evidence>
<dbReference type="SUPFAM" id="SSF88697">
    <property type="entry name" value="PUA domain-like"/>
    <property type="match status" value="1"/>
</dbReference>
<dbReference type="GO" id="GO:0160148">
    <property type="term" value="F:tRNA pseudouridine(55) synthase activity"/>
    <property type="evidence" value="ECO:0007669"/>
    <property type="project" value="UniProtKB-EC"/>
</dbReference>
<evidence type="ECO:0000313" key="9">
    <source>
        <dbReference type="Proteomes" id="UP000315369"/>
    </source>
</evidence>
<dbReference type="SUPFAM" id="SSF55120">
    <property type="entry name" value="Pseudouridine synthase"/>
    <property type="match status" value="1"/>
</dbReference>
<evidence type="ECO:0000256" key="1">
    <source>
        <dbReference type="ARBA" id="ARBA00000385"/>
    </source>
</evidence>
<feature type="active site" description="Nucleophile" evidence="5">
    <location>
        <position position="38"/>
    </location>
</feature>
<feature type="domain" description="Pseudouridine synthase II N-terminal" evidence="6">
    <location>
        <begin position="23"/>
        <end position="171"/>
    </location>
</feature>
<gene>
    <name evidence="5 8" type="primary">truB</name>
    <name evidence="8" type="ORF">FJV41_20700</name>
</gene>
<sequence>MDGVLVIDKPSGPTSFDVVRQVRSLLKIKKVGHTGTLDPMATGVLPLCLGEATKVAGFITEGDKAYDATVRLGAETDTQDAQGQVTARAPVPVLTPALLEAALSRFRGSFDQIPPMYSAVKVAGKRLYELARAGEEVERAARHVTVYELVLRDFSADRLHLSVRCSKGFFVRTLAFDLGRVLGCGAHLEALRRTASGPFPLARSLPLADVPALLKDGTLASRLVPIAEALVDLPEVRVGAEDAKRVSHGVPVEVSPSSLRPGRLRVTGPDGALLAVAEGVGGRLRYLRVLV</sequence>
<reference evidence="8 9" key="1">
    <citation type="submission" date="2019-06" db="EMBL/GenBank/DDBJ databases">
        <authorList>
            <person name="Livingstone P."/>
            <person name="Whitworth D."/>
        </authorList>
    </citation>
    <scope>NUCLEOTIDE SEQUENCE [LARGE SCALE GENOMIC DNA]</scope>
    <source>
        <strain evidence="8 9">AM401</strain>
    </source>
</reference>
<comment type="caution">
    <text evidence="8">The sequence shown here is derived from an EMBL/GenBank/DDBJ whole genome shotgun (WGS) entry which is preliminary data.</text>
</comment>
<comment type="catalytic activity">
    <reaction evidence="1 5">
        <text>uridine(55) in tRNA = pseudouridine(55) in tRNA</text>
        <dbReference type="Rhea" id="RHEA:42532"/>
        <dbReference type="Rhea" id="RHEA-COMP:10101"/>
        <dbReference type="Rhea" id="RHEA-COMP:10102"/>
        <dbReference type="ChEBI" id="CHEBI:65314"/>
        <dbReference type="ChEBI" id="CHEBI:65315"/>
        <dbReference type="EC" id="5.4.99.25"/>
    </reaction>
</comment>
<dbReference type="Proteomes" id="UP000315369">
    <property type="component" value="Unassembled WGS sequence"/>
</dbReference>
<dbReference type="InterPro" id="IPR032819">
    <property type="entry name" value="TruB_C"/>
</dbReference>
<comment type="function">
    <text evidence="5">Responsible for synthesis of pseudouridine from uracil-55 in the psi GC loop of transfer RNAs.</text>
</comment>
<dbReference type="OrthoDB" id="9802309at2"/>
<dbReference type="InterPro" id="IPR014780">
    <property type="entry name" value="tRNA_psdUridine_synth_TruB"/>
</dbReference>
<dbReference type="RefSeq" id="WP_141644244.1">
    <property type="nucleotide sequence ID" value="NZ_VIFM01000080.1"/>
</dbReference>
<dbReference type="PANTHER" id="PTHR13767">
    <property type="entry name" value="TRNA-PSEUDOURIDINE SYNTHASE"/>
    <property type="match status" value="1"/>
</dbReference>
<keyword evidence="3 5" id="KW-0819">tRNA processing</keyword>
<evidence type="ECO:0000256" key="5">
    <source>
        <dbReference type="HAMAP-Rule" id="MF_01080"/>
    </source>
</evidence>
<dbReference type="Pfam" id="PF16198">
    <property type="entry name" value="TruB_C_2"/>
    <property type="match status" value="1"/>
</dbReference>
<dbReference type="Pfam" id="PF01509">
    <property type="entry name" value="TruB_N"/>
    <property type="match status" value="1"/>
</dbReference>